<dbReference type="OrthoDB" id="5827017at2"/>
<keyword evidence="2" id="KW-1185">Reference proteome</keyword>
<accession>A0A5J6WNZ6</accession>
<organism evidence="1 2">
    <name type="scientific">Moritella marina ATCC 15381</name>
    <dbReference type="NCBI Taxonomy" id="1202962"/>
    <lineage>
        <taxon>Bacteria</taxon>
        <taxon>Pseudomonadati</taxon>
        <taxon>Pseudomonadota</taxon>
        <taxon>Gammaproteobacteria</taxon>
        <taxon>Alteromonadales</taxon>
        <taxon>Moritellaceae</taxon>
        <taxon>Moritella</taxon>
    </lineage>
</organism>
<gene>
    <name evidence="1" type="ORF">FR932_09945</name>
</gene>
<dbReference type="Proteomes" id="UP000327424">
    <property type="component" value="Chromosome"/>
</dbReference>
<evidence type="ECO:0000313" key="1">
    <source>
        <dbReference type="EMBL" id="QFI38142.1"/>
    </source>
</evidence>
<name>A0A5J6WNZ6_MORMI</name>
<sequence length="401" mass="45196">MLIMEKQLLSSDVQVLGLSADHSYGIGTSLLCFIPATEIKNYFSAFEELPEEIDAVFSELLNSTNQKRIKKLEQEIADFSYSDQLAPPLSITIAVGHADLPASERKGPLYSLNYCRKNAFLVDGILTYCAIMNLLGYKLQYPHFVTNQELTKADNITMKNIINQPLIVTVVFNDDGNLDQKDILNLCKTFNQRSLQFHSVSLSRIASESLVKDFIHQLAEELKLDKIGGMSTKATRVTKSDPFITTESTMLHMVVAAVAGNKLRMSTKVMGELSDGSLIDQTRLDSIKPAIITFFSAWLSSCQHQLKYNRDGFHYSTQIWQALGLVINHLISNQCSLEELERVGHLLGQLNYSRDAEHWQHCPAMKLDIRGYQYKNATSGGRTFREGLARYFIELVSKMSF</sequence>
<dbReference type="AlphaFoldDB" id="A0A5J6WNZ6"/>
<evidence type="ECO:0000313" key="2">
    <source>
        <dbReference type="Proteomes" id="UP000327424"/>
    </source>
</evidence>
<protein>
    <recommendedName>
        <fullName evidence="3">DGQHR domain-containing protein</fullName>
    </recommendedName>
</protein>
<dbReference type="KEGG" id="mmaa:FR932_09945"/>
<reference evidence="1 2" key="1">
    <citation type="submission" date="2019-09" db="EMBL/GenBank/DDBJ databases">
        <title>Hybrid Assembly of the complete Genome of the Deep-Sea Bacterium Moritella marina from long Nanopore and Illumina reads.</title>
        <authorList>
            <person name="Magin S."/>
            <person name="Georgoulis A."/>
            <person name="Papadimitriou K."/>
            <person name="Iliakis G."/>
            <person name="Vorgias C.E."/>
        </authorList>
    </citation>
    <scope>NUCLEOTIDE SEQUENCE [LARGE SCALE GENOMIC DNA]</scope>
    <source>
        <strain evidence="1 2">MP-1</strain>
    </source>
</reference>
<dbReference type="EMBL" id="CP044399">
    <property type="protein sequence ID" value="QFI38142.1"/>
    <property type="molecule type" value="Genomic_DNA"/>
</dbReference>
<evidence type="ECO:0008006" key="3">
    <source>
        <dbReference type="Google" id="ProtNLM"/>
    </source>
</evidence>
<proteinExistence type="predicted"/>